<evidence type="ECO:0000313" key="8">
    <source>
        <dbReference type="Proteomes" id="UP001396334"/>
    </source>
</evidence>
<dbReference type="InterPro" id="IPR044974">
    <property type="entry name" value="Disease_R_plants"/>
</dbReference>
<evidence type="ECO:0000313" key="7">
    <source>
        <dbReference type="EMBL" id="KAK9041899.1"/>
    </source>
</evidence>
<reference evidence="7 8" key="1">
    <citation type="journal article" date="2024" name="G3 (Bethesda)">
        <title>Genome assembly of Hibiscus sabdariffa L. provides insights into metabolisms of medicinal natural products.</title>
        <authorList>
            <person name="Kim T."/>
        </authorList>
    </citation>
    <scope>NUCLEOTIDE SEQUENCE [LARGE SCALE GENOMIC DNA]</scope>
    <source>
        <strain evidence="7">TK-2024</strain>
        <tissue evidence="7">Old leaves</tissue>
    </source>
</reference>
<dbReference type="PRINTS" id="PR00364">
    <property type="entry name" value="DISEASERSIST"/>
</dbReference>
<dbReference type="PANTHER" id="PTHR23155:SF955">
    <property type="entry name" value="AAA+ ATPASE DOMAIN-CONTAINING PROTEIN"/>
    <property type="match status" value="1"/>
</dbReference>
<feature type="domain" description="NB-ARC" evidence="4">
    <location>
        <begin position="623"/>
        <end position="793"/>
    </location>
</feature>
<dbReference type="Gene3D" id="1.10.10.10">
    <property type="entry name" value="Winged helix-like DNA-binding domain superfamily/Winged helix DNA-binding domain"/>
    <property type="match status" value="1"/>
</dbReference>
<name>A0ABR2TXB3_9ROSI</name>
<dbReference type="Gene3D" id="3.40.50.300">
    <property type="entry name" value="P-loop containing nucleotide triphosphate hydrolases"/>
    <property type="match status" value="3"/>
</dbReference>
<feature type="region of interest" description="Disordered" evidence="3">
    <location>
        <begin position="846"/>
        <end position="927"/>
    </location>
</feature>
<proteinExistence type="predicted"/>
<feature type="domain" description="Disease resistance protein winged helix" evidence="5">
    <location>
        <begin position="981"/>
        <end position="1043"/>
    </location>
</feature>
<feature type="compositionally biased region" description="Basic and acidic residues" evidence="3">
    <location>
        <begin position="866"/>
        <end position="876"/>
    </location>
</feature>
<feature type="domain" description="NB-ARC" evidence="4">
    <location>
        <begin position="267"/>
        <end position="395"/>
    </location>
</feature>
<feature type="region of interest" description="Disordered" evidence="3">
    <location>
        <begin position="110"/>
        <end position="151"/>
    </location>
</feature>
<feature type="compositionally biased region" description="Polar residues" evidence="3">
    <location>
        <begin position="896"/>
        <end position="907"/>
    </location>
</feature>
<keyword evidence="8" id="KW-1185">Reference proteome</keyword>
<dbReference type="Gene3D" id="1.10.8.430">
    <property type="entry name" value="Helical domain of apoptotic protease-activating factors"/>
    <property type="match status" value="1"/>
</dbReference>
<accession>A0ABR2TXB3</accession>
<evidence type="ECO:0000256" key="3">
    <source>
        <dbReference type="SAM" id="MobiDB-lite"/>
    </source>
</evidence>
<dbReference type="InterPro" id="IPR055414">
    <property type="entry name" value="LRR_R13L4/SHOC2-like"/>
</dbReference>
<dbReference type="Pfam" id="PF23598">
    <property type="entry name" value="LRR_14"/>
    <property type="match status" value="1"/>
</dbReference>
<evidence type="ECO:0000259" key="5">
    <source>
        <dbReference type="Pfam" id="PF23559"/>
    </source>
</evidence>
<dbReference type="InterPro" id="IPR002182">
    <property type="entry name" value="NB-ARC"/>
</dbReference>
<organism evidence="7 8">
    <name type="scientific">Hibiscus sabdariffa</name>
    <name type="common">roselle</name>
    <dbReference type="NCBI Taxonomy" id="183260"/>
    <lineage>
        <taxon>Eukaryota</taxon>
        <taxon>Viridiplantae</taxon>
        <taxon>Streptophyta</taxon>
        <taxon>Embryophyta</taxon>
        <taxon>Tracheophyta</taxon>
        <taxon>Spermatophyta</taxon>
        <taxon>Magnoliopsida</taxon>
        <taxon>eudicotyledons</taxon>
        <taxon>Gunneridae</taxon>
        <taxon>Pentapetalae</taxon>
        <taxon>rosids</taxon>
        <taxon>malvids</taxon>
        <taxon>Malvales</taxon>
        <taxon>Malvaceae</taxon>
        <taxon>Malvoideae</taxon>
        <taxon>Hibiscus</taxon>
    </lineage>
</organism>
<dbReference type="InterPro" id="IPR027417">
    <property type="entry name" value="P-loop_NTPase"/>
</dbReference>
<dbReference type="SUPFAM" id="SSF52058">
    <property type="entry name" value="L domain-like"/>
    <property type="match status" value="1"/>
</dbReference>
<keyword evidence="1" id="KW-0677">Repeat</keyword>
<sequence length="1454" mass="164702">MALEITEILIEKLNLLCRKETEFSGSKSQVPKQIEELKEFKKFLKGAEDHESSTHTIEDWEKLIRDIYSLEDIIEPLISRTTLKPPEIFVLKWRFNNKIGKLRRRVRQWLPNDAPNEPATSSTKPEDDDLQLAPTSSEGGTGIGPISQDNEPATVTDVHEEFTFSDAGMQQAPTSSVEGTGIRTISEEDSTNATMTGLEGPPRIKRTDSIGAKPPPRRLLSRNWSAGELLLDDVDEDAAIPTASDEAWGETGEYLEEKSVAVVLEGLVNKLAQPILSSSKLQCLLLQADVSSSGKAILLWTVYNAEIVKQRFHFRVWINVSGLSGETQIVNAILEQCNYDKEEDPEALRSPQQRLHDFLIWKRFLIVLYGVQESILWDNLEPIFPYSLNGSRVILADPGSKSFGKALDELPQQQLVKSSAYLEEDSSIASARAVIHELTESILSPRRLSFLISVVGVVGSGKTTLLWAMYIAEDIQLHFQCCAWVHVPELFNARDLLTDIWEQVTGVKMEILMPIKSLQQNLRSFLAHKRYLVVLYDVWTAEIWEYIKSSLPNSLNGSRVVLAVQEVDVARKTNSWIFKITSEMDLLHNLKDMQENASEQKHAKRWERLTDIKHEASVIFGLEDKIHELAELVLNNYRLHFLISVLGVAGSGKTTFVKTFYKSIASKQHFECRAWISVPQDFDEKHMLLDLVRQLRKVKENHNLSVEQLRKGLSLFLTRKRYLIVLDDVRTPDIWNRLNPVFPNSSNGSRVILTTRNTYLAYHMNPPAVVLPLRPLDEDESWTLFMDTVRSKEQTSIDDIPSDLKVAILQRCRGLPLTIVVLGGLLSTKKKDQNYKEWFEVMGQTNRREKKKGKGKLNSLDQVDVLDSKEKHEKNEVLMAYQMGSSNGKDRHSIEDGSSSLAQQAPSYTIREDDEEKLEHTTTGEEAHSKVMTNIATSADDQSTSSDELISPVEISLSNTVSVTYQHLSFQSKCCLLYLGMFPRMHKIPVRRLLQLWLAEGLVGEQEKAKIFDELLRTNMIEIEKRSLDGSPKTCKVMNTLYDTLLLNAGKVGFFYSHSSSGSSLPAQSNIRRLADHSGMYIDSGPPENSIHNLRSYISFYKRKGDAPTHGVSELLNKLVKGGFGMLVVLDLEGVYKPVLHETLGRLRQLKYLGLRQTLLDSIPESVGGLPHLETLDIKQTYIITLPSAIWEAKKLQHLYMSEIYADVSIQKTAVCGALSNLQTLWGLIIRRKIPKRDWLDNLTGLRKLKLTCLATSMEVLADWLSTLTNLESLKLRSISHSNEPAPLALGEVKKLKNLSKLYLLGHLPKSFQVSELPENLEVLTLSVSHLSEDPMEALGELKKLRVLRLHAHSFRGKGMTCRSKGFPMLQVLKLWMLEELEKWTVEGESMPNLKELEIRCCKKLEVHGFENLTNLKKLTLTNMEPPFVADAEKRIGDQVKIIKNVWKFSPPWE</sequence>
<feature type="domain" description="Disease resistance R13L4/SHOC-2-like LRR" evidence="6">
    <location>
        <begin position="1123"/>
        <end position="1421"/>
    </location>
</feature>
<feature type="domain" description="NB-ARC" evidence="4">
    <location>
        <begin position="446"/>
        <end position="575"/>
    </location>
</feature>
<dbReference type="InterPro" id="IPR036388">
    <property type="entry name" value="WH-like_DNA-bd_sf"/>
</dbReference>
<protein>
    <submittedName>
        <fullName evidence="7">Uncharacterized protein</fullName>
    </submittedName>
</protein>
<evidence type="ECO:0000259" key="4">
    <source>
        <dbReference type="Pfam" id="PF00931"/>
    </source>
</evidence>
<feature type="region of interest" description="Disordered" evidence="3">
    <location>
        <begin position="164"/>
        <end position="218"/>
    </location>
</feature>
<dbReference type="SUPFAM" id="SSF52540">
    <property type="entry name" value="P-loop containing nucleoside triphosphate hydrolases"/>
    <property type="match status" value="3"/>
</dbReference>
<gene>
    <name evidence="7" type="ORF">V6N11_016987</name>
</gene>
<dbReference type="PANTHER" id="PTHR23155">
    <property type="entry name" value="DISEASE RESISTANCE PROTEIN RP"/>
    <property type="match status" value="1"/>
</dbReference>
<dbReference type="Pfam" id="PF23559">
    <property type="entry name" value="WHD_DRP"/>
    <property type="match status" value="1"/>
</dbReference>
<evidence type="ECO:0000256" key="1">
    <source>
        <dbReference type="ARBA" id="ARBA00022737"/>
    </source>
</evidence>
<dbReference type="InterPro" id="IPR058922">
    <property type="entry name" value="WHD_DRP"/>
</dbReference>
<dbReference type="InterPro" id="IPR032675">
    <property type="entry name" value="LRR_dom_sf"/>
</dbReference>
<dbReference type="EMBL" id="JBBPBN010000004">
    <property type="protein sequence ID" value="KAK9041899.1"/>
    <property type="molecule type" value="Genomic_DNA"/>
</dbReference>
<dbReference type="Proteomes" id="UP001396334">
    <property type="component" value="Unassembled WGS sequence"/>
</dbReference>
<evidence type="ECO:0000259" key="6">
    <source>
        <dbReference type="Pfam" id="PF23598"/>
    </source>
</evidence>
<dbReference type="InterPro" id="IPR042197">
    <property type="entry name" value="Apaf_helical"/>
</dbReference>
<keyword evidence="2" id="KW-0611">Plant defense</keyword>
<feature type="compositionally biased region" description="Basic and acidic residues" evidence="3">
    <location>
        <begin position="917"/>
        <end position="927"/>
    </location>
</feature>
<evidence type="ECO:0000256" key="2">
    <source>
        <dbReference type="ARBA" id="ARBA00022821"/>
    </source>
</evidence>
<dbReference type="Pfam" id="PF00931">
    <property type="entry name" value="NB-ARC"/>
    <property type="match status" value="3"/>
</dbReference>
<dbReference type="Gene3D" id="3.80.10.10">
    <property type="entry name" value="Ribonuclease Inhibitor"/>
    <property type="match status" value="1"/>
</dbReference>
<comment type="caution">
    <text evidence="7">The sequence shown here is derived from an EMBL/GenBank/DDBJ whole genome shotgun (WGS) entry which is preliminary data.</text>
</comment>